<reference evidence="1" key="1">
    <citation type="submission" date="2018-10" db="EMBL/GenBank/DDBJ databases">
        <title>Hidden diversity of soil giant viruses.</title>
        <authorList>
            <person name="Schulz F."/>
            <person name="Alteio L."/>
            <person name="Goudeau D."/>
            <person name="Ryan E.M."/>
            <person name="Malmstrom R.R."/>
            <person name="Blanchard J."/>
            <person name="Woyke T."/>
        </authorList>
    </citation>
    <scope>NUCLEOTIDE SEQUENCE</scope>
    <source>
        <strain evidence="1">HYV1</strain>
    </source>
</reference>
<protein>
    <submittedName>
        <fullName evidence="1">Uncharacterized protein</fullName>
    </submittedName>
</protein>
<accession>A0A3G5A714</accession>
<proteinExistence type="predicted"/>
<evidence type="ECO:0000313" key="1">
    <source>
        <dbReference type="EMBL" id="AYV83050.1"/>
    </source>
</evidence>
<sequence length="35" mass="3936">MYSLQRSGKGVFMIDRIVDVCGSFKKVPQSPAAYR</sequence>
<gene>
    <name evidence="1" type="ORF">Hyperionvirus4_15</name>
</gene>
<organism evidence="1">
    <name type="scientific">Hyperionvirus sp</name>
    <dbReference type="NCBI Taxonomy" id="2487770"/>
    <lineage>
        <taxon>Viruses</taxon>
        <taxon>Varidnaviria</taxon>
        <taxon>Bamfordvirae</taxon>
        <taxon>Nucleocytoviricota</taxon>
        <taxon>Megaviricetes</taxon>
        <taxon>Imitervirales</taxon>
        <taxon>Mimiviridae</taxon>
        <taxon>Klosneuvirinae</taxon>
    </lineage>
</organism>
<dbReference type="EMBL" id="MK072386">
    <property type="protein sequence ID" value="AYV83050.1"/>
    <property type="molecule type" value="Genomic_DNA"/>
</dbReference>
<name>A0A3G5A714_9VIRU</name>